<dbReference type="Pfam" id="PF22692">
    <property type="entry name" value="LlgE_F_G_D1"/>
    <property type="match status" value="1"/>
</dbReference>
<keyword evidence="10" id="KW-0282">Flagellum</keyword>
<comment type="similarity">
    <text evidence="2 6">Belongs to the flagella basal body rod proteins family.</text>
</comment>
<dbReference type="InterPro" id="IPR020013">
    <property type="entry name" value="Flagellar_FlgE/F/G"/>
</dbReference>
<dbReference type="PANTHER" id="PTHR30435">
    <property type="entry name" value="FLAGELLAR PROTEIN"/>
    <property type="match status" value="1"/>
</dbReference>
<evidence type="ECO:0000256" key="1">
    <source>
        <dbReference type="ARBA" id="ARBA00004117"/>
    </source>
</evidence>
<evidence type="ECO:0000259" key="8">
    <source>
        <dbReference type="Pfam" id="PF06429"/>
    </source>
</evidence>
<protein>
    <recommendedName>
        <fullName evidence="5 6">Flagellar basal-body rod protein FlgF</fullName>
    </recommendedName>
</protein>
<evidence type="ECO:0000256" key="4">
    <source>
        <dbReference type="ARBA" id="ARBA00038560"/>
    </source>
</evidence>
<dbReference type="RefSeq" id="WP_379716472.1">
    <property type="nucleotide sequence ID" value="NZ_JBHSMS010000006.1"/>
</dbReference>
<evidence type="ECO:0000259" key="7">
    <source>
        <dbReference type="Pfam" id="PF00460"/>
    </source>
</evidence>
<dbReference type="InterPro" id="IPR053967">
    <property type="entry name" value="LlgE_F_G-like_D1"/>
</dbReference>
<comment type="subcellular location">
    <subcellularLocation>
        <location evidence="1 6">Bacterial flagellum basal body</location>
    </subcellularLocation>
</comment>
<dbReference type="Proteomes" id="UP001596031">
    <property type="component" value="Unassembled WGS sequence"/>
</dbReference>
<evidence type="ECO:0000313" key="11">
    <source>
        <dbReference type="Proteomes" id="UP001596031"/>
    </source>
</evidence>
<proteinExistence type="inferred from homology"/>
<dbReference type="EMBL" id="JBHSMS010000006">
    <property type="protein sequence ID" value="MFC5509919.1"/>
    <property type="molecule type" value="Genomic_DNA"/>
</dbReference>
<accession>A0ABW0PH85</accession>
<gene>
    <name evidence="10" type="ORF">ACFPOU_02115</name>
</gene>
<dbReference type="Pfam" id="PF06429">
    <property type="entry name" value="Flg_bbr_C"/>
    <property type="match status" value="1"/>
</dbReference>
<evidence type="ECO:0000313" key="10">
    <source>
        <dbReference type="EMBL" id="MFC5509919.1"/>
    </source>
</evidence>
<keyword evidence="3 6" id="KW-0975">Bacterial flagellum</keyword>
<keyword evidence="10" id="KW-0969">Cilium</keyword>
<feature type="domain" description="Flagellar basal body rod protein N-terminal" evidence="7">
    <location>
        <begin position="7"/>
        <end position="35"/>
    </location>
</feature>
<sequence length="244" mass="25578">MDKLIFTAVSGAEHTLRAQQVHANNLANMDTPGFRANLELVTTQSLGAQGNYGYDDVHMARTQADAISTKPGTVRETGRPLDVAINGNGYFAVEFNGAEAYTRAGAIDLDAAGALSVAGRPLLGEGGPIVLPPHSAVEIGTDGTISVMAEGATTMQVIDKLRLVNAEGPELTKNEAGLIVARNGNQLEADANITVRGRALEGSNVSAVEEMVATMALNRSFELQMKLFQAGDKMNEAGNRLLGA</sequence>
<evidence type="ECO:0000256" key="6">
    <source>
        <dbReference type="RuleBase" id="RU362116"/>
    </source>
</evidence>
<dbReference type="PANTHER" id="PTHR30435:SF18">
    <property type="entry name" value="FLAGELLAR BASAL-BODY ROD PROTEIN FLGF"/>
    <property type="match status" value="1"/>
</dbReference>
<evidence type="ECO:0000256" key="3">
    <source>
        <dbReference type="ARBA" id="ARBA00023143"/>
    </source>
</evidence>
<keyword evidence="11" id="KW-1185">Reference proteome</keyword>
<feature type="domain" description="Flagellar hook protein FlgE/F/G-like D1" evidence="9">
    <location>
        <begin position="84"/>
        <end position="147"/>
    </location>
</feature>
<feature type="domain" description="Flagellar basal-body/hook protein C-terminal" evidence="8">
    <location>
        <begin position="199"/>
        <end position="241"/>
    </location>
</feature>
<dbReference type="Pfam" id="PF00460">
    <property type="entry name" value="Flg_bb_rod"/>
    <property type="match status" value="1"/>
</dbReference>
<dbReference type="InterPro" id="IPR010930">
    <property type="entry name" value="Flg_bb/hook_C_dom"/>
</dbReference>
<dbReference type="SUPFAM" id="SSF117143">
    <property type="entry name" value="Flagellar hook protein flgE"/>
    <property type="match status" value="1"/>
</dbReference>
<keyword evidence="10" id="KW-0966">Cell projection</keyword>
<comment type="caution">
    <text evidence="10">The sequence shown here is derived from an EMBL/GenBank/DDBJ whole genome shotgun (WGS) entry which is preliminary data.</text>
</comment>
<dbReference type="InterPro" id="IPR001444">
    <property type="entry name" value="Flag_bb_rod_N"/>
</dbReference>
<organism evidence="10 11">
    <name type="scientific">Massilia jejuensis</name>
    <dbReference type="NCBI Taxonomy" id="648894"/>
    <lineage>
        <taxon>Bacteria</taxon>
        <taxon>Pseudomonadati</taxon>
        <taxon>Pseudomonadota</taxon>
        <taxon>Betaproteobacteria</taxon>
        <taxon>Burkholderiales</taxon>
        <taxon>Oxalobacteraceae</taxon>
        <taxon>Telluria group</taxon>
        <taxon>Massilia</taxon>
    </lineage>
</organism>
<evidence type="ECO:0000256" key="2">
    <source>
        <dbReference type="ARBA" id="ARBA00009677"/>
    </source>
</evidence>
<comment type="subunit">
    <text evidence="4 6">The basal body constitutes a major portion of the flagellar organelle and consists of five rings (E,L,P,S, and M) mounted on a central rod. The rod consists of about 26 subunits of FlgG in the distal portion, and FlgB, FlgC and FlgF are thought to build up the proximal portion of the rod with about 6 subunits each.</text>
</comment>
<dbReference type="InterPro" id="IPR037925">
    <property type="entry name" value="FlgE/F/G-like"/>
</dbReference>
<dbReference type="NCBIfam" id="NF009280">
    <property type="entry name" value="PRK12640.1"/>
    <property type="match status" value="1"/>
</dbReference>
<evidence type="ECO:0000256" key="5">
    <source>
        <dbReference type="ARBA" id="ARBA00040228"/>
    </source>
</evidence>
<dbReference type="NCBIfam" id="TIGR03506">
    <property type="entry name" value="FlgEFG_subfam"/>
    <property type="match status" value="1"/>
</dbReference>
<evidence type="ECO:0000259" key="9">
    <source>
        <dbReference type="Pfam" id="PF22692"/>
    </source>
</evidence>
<reference evidence="11" key="1">
    <citation type="journal article" date="2019" name="Int. J. Syst. Evol. Microbiol.">
        <title>The Global Catalogue of Microorganisms (GCM) 10K type strain sequencing project: providing services to taxonomists for standard genome sequencing and annotation.</title>
        <authorList>
            <consortium name="The Broad Institute Genomics Platform"/>
            <consortium name="The Broad Institute Genome Sequencing Center for Infectious Disease"/>
            <person name="Wu L."/>
            <person name="Ma J."/>
        </authorList>
    </citation>
    <scope>NUCLEOTIDE SEQUENCE [LARGE SCALE GENOMIC DNA]</scope>
    <source>
        <strain evidence="11">CCUG 38813</strain>
    </source>
</reference>
<name>A0ABW0PH85_9BURK</name>